<dbReference type="KEGG" id="tsu:Tresu_1686"/>
<reference evidence="1 2" key="1">
    <citation type="journal article" date="2011" name="Stand. Genomic Sci.">
        <title>Complete genome sequence of Treponema succinifaciens type strain (6091).</title>
        <authorList>
            <person name="Han C."/>
            <person name="Gronow S."/>
            <person name="Teshima H."/>
            <person name="Lapidus A."/>
            <person name="Nolan M."/>
            <person name="Lucas S."/>
            <person name="Hammon N."/>
            <person name="Deshpande S."/>
            <person name="Cheng J.F."/>
            <person name="Zeytun A."/>
            <person name="Tapia R."/>
            <person name="Goodwin L."/>
            <person name="Pitluck S."/>
            <person name="Liolios K."/>
            <person name="Pagani I."/>
            <person name="Ivanova N."/>
            <person name="Mavromatis K."/>
            <person name="Mikhailova N."/>
            <person name="Huntemann M."/>
            <person name="Pati A."/>
            <person name="Chen A."/>
            <person name="Palaniappan K."/>
            <person name="Land M."/>
            <person name="Hauser L."/>
            <person name="Brambilla E.M."/>
            <person name="Rohde M."/>
            <person name="Goker M."/>
            <person name="Woyke T."/>
            <person name="Bristow J."/>
            <person name="Eisen J.A."/>
            <person name="Markowitz V."/>
            <person name="Hugenholtz P."/>
            <person name="Kyrpides N.C."/>
            <person name="Klenk H.P."/>
            <person name="Detter J.C."/>
        </authorList>
    </citation>
    <scope>NUCLEOTIDE SEQUENCE [LARGE SCALE GENOMIC DNA]</scope>
    <source>
        <strain evidence="2">ATCC 33096 / DSM 2489 / 6091</strain>
    </source>
</reference>
<protein>
    <submittedName>
        <fullName evidence="1">Tsp45I type II restriction protein</fullName>
    </submittedName>
</protein>
<sequence>MNIWIQRSIELANNKNYLDKLFDVYPMIPNKIRKIDETYWDSIVQAFNNKDDICLIKYLLYLDLFPIKDSYIPFLRRDTANALKNNPETVKRLCNRLYKMGLDKIREKCTEPKETNRQIGPLFKKWCKNSFDKTKLLSVTDFEKTNENAILDATDKEMMDWAFRTVNYKRNKGLDFAGRFNGKYLIGEAKFLSDFGGHQDAQLEDAVLTLTAPNVKATKIAILDGVCWLKTNNKMYKAITEEYCEENIMSALLLKDFIKSL</sequence>
<organism evidence="1 2">
    <name type="scientific">Treponema succinifaciens (strain ATCC 33096 / DSM 2489 / 6091)</name>
    <dbReference type="NCBI Taxonomy" id="869209"/>
    <lineage>
        <taxon>Bacteria</taxon>
        <taxon>Pseudomonadati</taxon>
        <taxon>Spirochaetota</taxon>
        <taxon>Spirochaetia</taxon>
        <taxon>Spirochaetales</taxon>
        <taxon>Treponemataceae</taxon>
        <taxon>Treponema</taxon>
    </lineage>
</organism>
<keyword evidence="2" id="KW-1185">Reference proteome</keyword>
<dbReference type="EMBL" id="CP002631">
    <property type="protein sequence ID" value="AEB14580.1"/>
    <property type="molecule type" value="Genomic_DNA"/>
</dbReference>
<dbReference type="Proteomes" id="UP000006852">
    <property type="component" value="Chromosome"/>
</dbReference>
<dbReference type="HOGENOM" id="CLU_1049295_0_0_12"/>
<reference evidence="2" key="2">
    <citation type="submission" date="2011-04" db="EMBL/GenBank/DDBJ databases">
        <title>The complete genome of chromosome of Treponema succinifaciens DSM 2489.</title>
        <authorList>
            <person name="Lucas S."/>
            <person name="Copeland A."/>
            <person name="Lapidus A."/>
            <person name="Bruce D."/>
            <person name="Goodwin L."/>
            <person name="Pitluck S."/>
            <person name="Peters L."/>
            <person name="Kyrpides N."/>
            <person name="Mavromatis K."/>
            <person name="Ivanova N."/>
            <person name="Ovchinnikova G."/>
            <person name="Teshima H."/>
            <person name="Detter J.C."/>
            <person name="Tapia R."/>
            <person name="Han C."/>
            <person name="Land M."/>
            <person name="Hauser L."/>
            <person name="Markowitz V."/>
            <person name="Cheng J.-F."/>
            <person name="Hugenholtz P."/>
            <person name="Woyke T."/>
            <person name="Wu D."/>
            <person name="Gronow S."/>
            <person name="Wellnitz S."/>
            <person name="Brambilla E."/>
            <person name="Klenk H.-P."/>
            <person name="Eisen J.A."/>
        </authorList>
    </citation>
    <scope>NUCLEOTIDE SEQUENCE [LARGE SCALE GENOMIC DNA]</scope>
    <source>
        <strain evidence="2">ATCC 33096 / DSM 2489 / 6091</strain>
    </source>
</reference>
<dbReference type="GeneID" id="302998837"/>
<gene>
    <name evidence="1" type="ordered locus">Tresu_1686</name>
</gene>
<evidence type="ECO:0000313" key="2">
    <source>
        <dbReference type="Proteomes" id="UP000006852"/>
    </source>
</evidence>
<evidence type="ECO:0000313" key="1">
    <source>
        <dbReference type="EMBL" id="AEB14580.1"/>
    </source>
</evidence>
<dbReference type="AlphaFoldDB" id="F2NSE4"/>
<dbReference type="InterPro" id="IPR010443">
    <property type="entry name" value="Restrct_endonuc_II_Tsp45I"/>
</dbReference>
<proteinExistence type="predicted"/>
<dbReference type="OrthoDB" id="9786971at2"/>
<dbReference type="RefSeq" id="WP_013701861.1">
    <property type="nucleotide sequence ID" value="NC_015385.1"/>
</dbReference>
<dbReference type="STRING" id="869209.Tresu_1686"/>
<dbReference type="REBASE" id="34470">
    <property type="entry name" value="Tsu2489IIP"/>
</dbReference>
<dbReference type="Pfam" id="PF06300">
    <property type="entry name" value="Tsp45I"/>
    <property type="match status" value="1"/>
</dbReference>
<accession>F2NSE4</accession>
<dbReference type="eggNOG" id="ENOG502ZAFK">
    <property type="taxonomic scope" value="Bacteria"/>
</dbReference>
<name>F2NSE4_TRES6</name>